<sequence>MSSLDDPGQPDERREERQDFLRVQEQVGQFLRKLEKRQDHWRSGQVADALPNVIEDFSDALNESGHSQEATTTHHLTQVGTSHHEYSHDQISGSAAFPNDPLTGVIMLFTVVKNLNDTFDVLQKINDSIESPYVEKMVEEIGASLAGVWDQFKEGTEKIIEDVKERMTELASPEQAQEPIKTDAELAANAIEKATDEINQEMTLQDAFAPAAEAKLKQNFAEDRQKLESKLDKNEEKYFEKHPDLSPEEKDAAEKKFDKIRDDAVQKLEDQQAKTLAEREARQQAELEDLEQKRRELEDTRAER</sequence>
<gene>
    <name evidence="2" type="ORF">MCOO_03910</name>
</gene>
<protein>
    <submittedName>
        <fullName evidence="2">Uncharacterized protein</fullName>
    </submittedName>
</protein>
<organism evidence="2 3">
    <name type="scientific">Mycobacterium cookii</name>
    <dbReference type="NCBI Taxonomy" id="1775"/>
    <lineage>
        <taxon>Bacteria</taxon>
        <taxon>Bacillati</taxon>
        <taxon>Actinomycetota</taxon>
        <taxon>Actinomycetes</taxon>
        <taxon>Mycobacteriales</taxon>
        <taxon>Mycobacteriaceae</taxon>
        <taxon>Mycobacterium</taxon>
    </lineage>
</organism>
<proteinExistence type="predicted"/>
<accession>A0A7I7KRM7</accession>
<evidence type="ECO:0000313" key="2">
    <source>
        <dbReference type="EMBL" id="BBX44376.1"/>
    </source>
</evidence>
<evidence type="ECO:0000313" key="3">
    <source>
        <dbReference type="Proteomes" id="UP000465866"/>
    </source>
</evidence>
<dbReference type="AlphaFoldDB" id="A0A7I7KRM7"/>
<name>A0A7I7KRM7_9MYCO</name>
<reference evidence="2 3" key="1">
    <citation type="journal article" date="2019" name="Emerg. Microbes Infect.">
        <title>Comprehensive subspecies identification of 175 nontuberculous mycobacteria species based on 7547 genomic profiles.</title>
        <authorList>
            <person name="Matsumoto Y."/>
            <person name="Kinjo T."/>
            <person name="Motooka D."/>
            <person name="Nabeya D."/>
            <person name="Jung N."/>
            <person name="Uechi K."/>
            <person name="Horii T."/>
            <person name="Iida T."/>
            <person name="Fujita J."/>
            <person name="Nakamura S."/>
        </authorList>
    </citation>
    <scope>NUCLEOTIDE SEQUENCE [LARGE SCALE GENOMIC DNA]</scope>
    <source>
        <strain evidence="2 3">JCM 12404</strain>
    </source>
</reference>
<dbReference type="RefSeq" id="WP_163774840.1">
    <property type="nucleotide sequence ID" value="NZ_AP022569.1"/>
</dbReference>
<feature type="compositionally biased region" description="Basic and acidic residues" evidence="1">
    <location>
        <begin position="10"/>
        <end position="20"/>
    </location>
</feature>
<dbReference type="KEGG" id="mcoo:MCOO_03910"/>
<keyword evidence="3" id="KW-1185">Reference proteome</keyword>
<dbReference type="Proteomes" id="UP000465866">
    <property type="component" value="Chromosome"/>
</dbReference>
<feature type="region of interest" description="Disordered" evidence="1">
    <location>
        <begin position="1"/>
        <end position="20"/>
    </location>
</feature>
<feature type="region of interest" description="Disordered" evidence="1">
    <location>
        <begin position="229"/>
        <end position="304"/>
    </location>
</feature>
<dbReference type="EMBL" id="AP022569">
    <property type="protein sequence ID" value="BBX44376.1"/>
    <property type="molecule type" value="Genomic_DNA"/>
</dbReference>
<evidence type="ECO:0000256" key="1">
    <source>
        <dbReference type="SAM" id="MobiDB-lite"/>
    </source>
</evidence>